<dbReference type="PROSITE" id="PS50022">
    <property type="entry name" value="FA58C_3"/>
    <property type="match status" value="1"/>
</dbReference>
<sequence>MLLTMKFLVFLFILGPVKDCFAAINLETCRVALGMQTKEIKDEQLSSSSTYSEELLGARYARLGLNEGAGAWCPGNPISKDHNDEFLEINLLKLTVISLIAIQGRDNAESNAVEYATHFKLVYFRQSELPTDDWRRFEYRNYYNYTVMLGNNNPSQAISHSISPPIIAERVRVYPVNPVDVPLHVCMRVELYGCPYQ</sequence>
<evidence type="ECO:0000313" key="3">
    <source>
        <dbReference type="Proteomes" id="UP000694865"/>
    </source>
</evidence>
<dbReference type="InterPro" id="IPR000421">
    <property type="entry name" value="FA58C"/>
</dbReference>
<feature type="non-terminal residue" evidence="4">
    <location>
        <position position="197"/>
    </location>
</feature>
<dbReference type="PROSITE" id="PS01285">
    <property type="entry name" value="FA58C_1"/>
    <property type="match status" value="1"/>
</dbReference>
<organism evidence="3 4">
    <name type="scientific">Saccoglossus kowalevskii</name>
    <name type="common">Acorn worm</name>
    <dbReference type="NCBI Taxonomy" id="10224"/>
    <lineage>
        <taxon>Eukaryota</taxon>
        <taxon>Metazoa</taxon>
        <taxon>Hemichordata</taxon>
        <taxon>Enteropneusta</taxon>
        <taxon>Harrimaniidae</taxon>
        <taxon>Saccoglossus</taxon>
    </lineage>
</organism>
<dbReference type="SMART" id="SM00231">
    <property type="entry name" value="FA58C"/>
    <property type="match status" value="1"/>
</dbReference>
<evidence type="ECO:0000313" key="4">
    <source>
        <dbReference type="RefSeq" id="XP_006814235.1"/>
    </source>
</evidence>
<gene>
    <name evidence="4" type="primary">LOC102802705</name>
</gene>
<dbReference type="PROSITE" id="PS01286">
    <property type="entry name" value="FA58C_2"/>
    <property type="match status" value="1"/>
</dbReference>
<dbReference type="Pfam" id="PF00754">
    <property type="entry name" value="F5_F8_type_C"/>
    <property type="match status" value="1"/>
</dbReference>
<feature type="domain" description="F5/8 type C" evidence="2">
    <location>
        <begin position="28"/>
        <end position="194"/>
    </location>
</feature>
<dbReference type="PANTHER" id="PTHR24543">
    <property type="entry name" value="MULTICOPPER OXIDASE-RELATED"/>
    <property type="match status" value="1"/>
</dbReference>
<dbReference type="SUPFAM" id="SSF49785">
    <property type="entry name" value="Galactose-binding domain-like"/>
    <property type="match status" value="1"/>
</dbReference>
<dbReference type="GeneID" id="102802705"/>
<proteinExistence type="predicted"/>
<dbReference type="Proteomes" id="UP000694865">
    <property type="component" value="Unplaced"/>
</dbReference>
<reference evidence="4" key="1">
    <citation type="submission" date="2025-08" db="UniProtKB">
        <authorList>
            <consortium name="RefSeq"/>
        </authorList>
    </citation>
    <scope>IDENTIFICATION</scope>
    <source>
        <tissue evidence="4">Testes</tissue>
    </source>
</reference>
<feature type="chain" id="PRO_5046803920" evidence="1">
    <location>
        <begin position="23"/>
        <end position="197"/>
    </location>
</feature>
<evidence type="ECO:0000256" key="1">
    <source>
        <dbReference type="SAM" id="SignalP"/>
    </source>
</evidence>
<dbReference type="Gene3D" id="2.60.120.260">
    <property type="entry name" value="Galactose-binding domain-like"/>
    <property type="match status" value="1"/>
</dbReference>
<feature type="signal peptide" evidence="1">
    <location>
        <begin position="1"/>
        <end position="22"/>
    </location>
</feature>
<dbReference type="PANTHER" id="PTHR24543:SF291">
    <property type="entry name" value="SMOKE ALARM, ISOFORM D"/>
    <property type="match status" value="1"/>
</dbReference>
<dbReference type="CDD" id="cd00057">
    <property type="entry name" value="FA58C"/>
    <property type="match status" value="1"/>
</dbReference>
<accession>A0ABM0M2J4</accession>
<evidence type="ECO:0000259" key="2">
    <source>
        <dbReference type="PROSITE" id="PS50022"/>
    </source>
</evidence>
<keyword evidence="3" id="KW-1185">Reference proteome</keyword>
<keyword evidence="1" id="KW-0732">Signal</keyword>
<name>A0ABM0M2J4_SACKO</name>
<protein>
    <submittedName>
        <fullName evidence="4">Discoidin domain-containing receptor 2-like</fullName>
    </submittedName>
</protein>
<dbReference type="RefSeq" id="XP_006814235.1">
    <property type="nucleotide sequence ID" value="XM_006814172.1"/>
</dbReference>
<dbReference type="InterPro" id="IPR008979">
    <property type="entry name" value="Galactose-bd-like_sf"/>
</dbReference>